<feature type="transmembrane region" description="Helical" evidence="4">
    <location>
        <begin position="200"/>
        <end position="233"/>
    </location>
</feature>
<feature type="transmembrane region" description="Helical" evidence="4">
    <location>
        <begin position="170"/>
        <end position="188"/>
    </location>
</feature>
<feature type="repeat" description="TPR" evidence="3">
    <location>
        <begin position="442"/>
        <end position="475"/>
    </location>
</feature>
<dbReference type="InterPro" id="IPR011990">
    <property type="entry name" value="TPR-like_helical_dom_sf"/>
</dbReference>
<feature type="transmembrane region" description="Helical" evidence="4">
    <location>
        <begin position="107"/>
        <end position="130"/>
    </location>
</feature>
<feature type="transmembrane region" description="Helical" evidence="4">
    <location>
        <begin position="28"/>
        <end position="45"/>
    </location>
</feature>
<evidence type="ECO:0000256" key="3">
    <source>
        <dbReference type="PROSITE-ProRule" id="PRU00339"/>
    </source>
</evidence>
<dbReference type="AlphaFoldDB" id="A0A1M6MCN0"/>
<feature type="transmembrane region" description="Helical" evidence="4">
    <location>
        <begin position="324"/>
        <end position="343"/>
    </location>
</feature>
<dbReference type="NCBIfam" id="NF047558">
    <property type="entry name" value="TPR_END_plus"/>
    <property type="match status" value="1"/>
</dbReference>
<feature type="transmembrane region" description="Helical" evidence="4">
    <location>
        <begin position="286"/>
        <end position="304"/>
    </location>
</feature>
<dbReference type="PANTHER" id="PTHR44227:SF3">
    <property type="entry name" value="PROTEIN O-MANNOSYL-TRANSFERASE TMTC4"/>
    <property type="match status" value="1"/>
</dbReference>
<dbReference type="Gene3D" id="1.25.40.10">
    <property type="entry name" value="Tetratricopeptide repeat domain"/>
    <property type="match status" value="1"/>
</dbReference>
<proteinExistence type="predicted"/>
<keyword evidence="6" id="KW-1185">Reference proteome</keyword>
<organism evidence="5 6">
    <name type="scientific">Desulfatibacillum alkenivorans DSM 16219</name>
    <dbReference type="NCBI Taxonomy" id="1121393"/>
    <lineage>
        <taxon>Bacteria</taxon>
        <taxon>Pseudomonadati</taxon>
        <taxon>Thermodesulfobacteriota</taxon>
        <taxon>Desulfobacteria</taxon>
        <taxon>Desulfobacterales</taxon>
        <taxon>Desulfatibacillaceae</taxon>
        <taxon>Desulfatibacillum</taxon>
    </lineage>
</organism>
<dbReference type="EMBL" id="FQZU01000012">
    <property type="protein sequence ID" value="SHJ81206.1"/>
    <property type="molecule type" value="Genomic_DNA"/>
</dbReference>
<feature type="repeat" description="TPR" evidence="3">
    <location>
        <begin position="597"/>
        <end position="630"/>
    </location>
</feature>
<protein>
    <submittedName>
        <fullName evidence="5">Tfp pilus assembly protein PilF</fullName>
    </submittedName>
</protein>
<name>A0A1M6MCN0_9BACT</name>
<evidence type="ECO:0000256" key="1">
    <source>
        <dbReference type="ARBA" id="ARBA00022737"/>
    </source>
</evidence>
<dbReference type="InterPro" id="IPR019734">
    <property type="entry name" value="TPR_rpt"/>
</dbReference>
<feature type="transmembrane region" description="Helical" evidence="4">
    <location>
        <begin position="376"/>
        <end position="394"/>
    </location>
</feature>
<feature type="repeat" description="TPR" evidence="3">
    <location>
        <begin position="529"/>
        <end position="562"/>
    </location>
</feature>
<dbReference type="Proteomes" id="UP000183994">
    <property type="component" value="Unassembled WGS sequence"/>
</dbReference>
<keyword evidence="4" id="KW-1133">Transmembrane helix</keyword>
<keyword evidence="1" id="KW-0677">Repeat</keyword>
<dbReference type="STRING" id="1121393.SAMN02745216_02318"/>
<evidence type="ECO:0000313" key="6">
    <source>
        <dbReference type="Proteomes" id="UP000183994"/>
    </source>
</evidence>
<keyword evidence="4" id="KW-0812">Transmembrane</keyword>
<dbReference type="SUPFAM" id="SSF48452">
    <property type="entry name" value="TPR-like"/>
    <property type="match status" value="1"/>
</dbReference>
<dbReference type="Pfam" id="PF13432">
    <property type="entry name" value="TPR_16"/>
    <property type="match status" value="1"/>
</dbReference>
<dbReference type="Pfam" id="PF13181">
    <property type="entry name" value="TPR_8"/>
    <property type="match status" value="1"/>
</dbReference>
<feature type="repeat" description="TPR" evidence="3">
    <location>
        <begin position="563"/>
        <end position="596"/>
    </location>
</feature>
<feature type="repeat" description="TPR" evidence="3">
    <location>
        <begin position="495"/>
        <end position="528"/>
    </location>
</feature>
<reference evidence="6" key="1">
    <citation type="submission" date="2016-11" db="EMBL/GenBank/DDBJ databases">
        <authorList>
            <person name="Varghese N."/>
            <person name="Submissions S."/>
        </authorList>
    </citation>
    <scope>NUCLEOTIDE SEQUENCE [LARGE SCALE GENOMIC DNA]</scope>
    <source>
        <strain evidence="6">DSM 16219</strain>
    </source>
</reference>
<evidence type="ECO:0000256" key="4">
    <source>
        <dbReference type="SAM" id="Phobius"/>
    </source>
</evidence>
<dbReference type="RefSeq" id="WP_073475904.1">
    <property type="nucleotide sequence ID" value="NZ_FQZU01000012.1"/>
</dbReference>
<dbReference type="SMART" id="SM00028">
    <property type="entry name" value="TPR"/>
    <property type="match status" value="8"/>
</dbReference>
<dbReference type="OrthoDB" id="9778850at2"/>
<dbReference type="Pfam" id="PF13424">
    <property type="entry name" value="TPR_12"/>
    <property type="match status" value="1"/>
</dbReference>
<accession>A0A1M6MCN0</accession>
<feature type="transmembrane region" description="Helical" evidence="4">
    <location>
        <begin position="245"/>
        <end position="265"/>
    </location>
</feature>
<feature type="transmembrane region" description="Helical" evidence="4">
    <location>
        <begin position="142"/>
        <end position="158"/>
    </location>
</feature>
<evidence type="ECO:0000256" key="2">
    <source>
        <dbReference type="ARBA" id="ARBA00022803"/>
    </source>
</evidence>
<dbReference type="PROSITE" id="PS50293">
    <property type="entry name" value="TPR_REGION"/>
    <property type="match status" value="1"/>
</dbReference>
<sequence>MNTMNEPNTSGSAEDAGLSKDLFGAHEMIWLAVLLSVCFWLYWPTLTGPFIFDDMHNILYNQDVQINSVSSDGLMQAAFSNPDFFRPLPMASFGLNYYFHGLNTKGYHLVNICIHFLTGAFLFLFFRQMFMLPFSGVKMKHATLPAALAALLWMAHPVQTQSVAYIVQRMNAMAGMFFVLTLLLYLYARTSPDKRRAHILFGLGVLSAFCALASKENTLVLPVIILLMEWFFFRDLSKSWLTGNWWKIILGLAAFGALAWLAVGEDAVGMLSETYARREFSMWERVMTEWRVVVWYLSLLAAPLPSRMTLLHDFPVSHSLFSNWQTLPALGIIIALVVLAVALAKKERLISFAILWFFITLAIESSVIGLELVFEHRLYVPSMMLAAALVVLAFRVIAKPMAAALLILGVTAAFGWSAYERNTLWGDGVALMQDCAAKFHDARPYYNLGHTQMIAGDLQAAAESYKKGLQIDELWLNSHSDAKPLRVKLVQHRTGVSYTAYSAILYEMGNTEEAVQGYYKALTFKPDSDLALNNLGLIMAKNGKLREAVDYYQKSLAANPQSAETLANMGDAQVALGNLEKAKGFYTQALSMAPNSFQVHASMGKLLVNLGEFQQGVDHFTAALAIDHQDQETQNDLLLALRIINEIERLEDAIQIRPNQPANYFALAKLLGRYNKADRAEQLCLQGLEKAPSDPNGLNQLAKIRMDQGRYGEAEKLLLETARVLEENIPSLYNLACMYARQNKKQEAVKYLKAAIDKGFGSWELLQTDPDMANIRDTEFFRDLMRQQAGGTSATDMG</sequence>
<gene>
    <name evidence="5" type="ORF">SAMN02745216_02318</name>
</gene>
<dbReference type="PANTHER" id="PTHR44227">
    <property type="match status" value="1"/>
</dbReference>
<keyword evidence="4" id="KW-0472">Membrane</keyword>
<dbReference type="PROSITE" id="PS50005">
    <property type="entry name" value="TPR"/>
    <property type="match status" value="5"/>
</dbReference>
<feature type="transmembrane region" description="Helical" evidence="4">
    <location>
        <begin position="401"/>
        <end position="419"/>
    </location>
</feature>
<keyword evidence="2 3" id="KW-0802">TPR repeat</keyword>
<dbReference type="InterPro" id="IPR052346">
    <property type="entry name" value="O-mannosyl-transferase_TMTC"/>
</dbReference>
<evidence type="ECO:0000313" key="5">
    <source>
        <dbReference type="EMBL" id="SHJ81206.1"/>
    </source>
</evidence>
<feature type="transmembrane region" description="Helical" evidence="4">
    <location>
        <begin position="350"/>
        <end position="370"/>
    </location>
</feature>